<dbReference type="CDD" id="cd00586">
    <property type="entry name" value="4HBT"/>
    <property type="match status" value="1"/>
</dbReference>
<dbReference type="PANTHER" id="PTHR31727">
    <property type="entry name" value="OLEOYL-ACYL CARRIER PROTEIN THIOESTERASE 1, CHLOROPLASTIC"/>
    <property type="match status" value="1"/>
</dbReference>
<evidence type="ECO:0000313" key="11">
    <source>
        <dbReference type="Proteomes" id="UP000238157"/>
    </source>
</evidence>
<evidence type="ECO:0000259" key="8">
    <source>
        <dbReference type="Pfam" id="PF01643"/>
    </source>
</evidence>
<keyword evidence="5" id="KW-0809">Transit peptide</keyword>
<evidence type="ECO:0000256" key="7">
    <source>
        <dbReference type="ARBA" id="ARBA00023160"/>
    </source>
</evidence>
<dbReference type="InterPro" id="IPR049427">
    <property type="entry name" value="Acyl-ACP_TE_C"/>
</dbReference>
<dbReference type="InterPro" id="IPR002864">
    <property type="entry name" value="Acyl-ACP_thioesterase_NHD"/>
</dbReference>
<evidence type="ECO:0000256" key="2">
    <source>
        <dbReference type="ARBA" id="ARBA00022516"/>
    </source>
</evidence>
<dbReference type="InterPro" id="IPR045023">
    <property type="entry name" value="FATA/B"/>
</dbReference>
<evidence type="ECO:0000256" key="6">
    <source>
        <dbReference type="ARBA" id="ARBA00023098"/>
    </source>
</evidence>
<evidence type="ECO:0000256" key="3">
    <source>
        <dbReference type="ARBA" id="ARBA00022801"/>
    </source>
</evidence>
<gene>
    <name evidence="10" type="ORF">CLW00_106193</name>
</gene>
<comment type="caution">
    <text evidence="10">The sequence shown here is derived from an EMBL/GenBank/DDBJ whole genome shotgun (WGS) entry which is preliminary data.</text>
</comment>
<dbReference type="GO" id="GO:0000036">
    <property type="term" value="F:acyl carrier activity"/>
    <property type="evidence" value="ECO:0007669"/>
    <property type="project" value="TreeGrafter"/>
</dbReference>
<dbReference type="SUPFAM" id="SSF54637">
    <property type="entry name" value="Thioesterase/thiol ester dehydrase-isomerase"/>
    <property type="match status" value="2"/>
</dbReference>
<dbReference type="RefSeq" id="WP_170073215.1">
    <property type="nucleotide sequence ID" value="NZ_PVTR01000006.1"/>
</dbReference>
<dbReference type="Pfam" id="PF01643">
    <property type="entry name" value="Acyl-ACP_TE"/>
    <property type="match status" value="1"/>
</dbReference>
<dbReference type="InterPro" id="IPR029069">
    <property type="entry name" value="HotDog_dom_sf"/>
</dbReference>
<evidence type="ECO:0000256" key="1">
    <source>
        <dbReference type="ARBA" id="ARBA00006500"/>
    </source>
</evidence>
<name>A0A2T0WLK2_9BACT</name>
<keyword evidence="3" id="KW-0378">Hydrolase</keyword>
<feature type="domain" description="Acyl-ACP thioesterase-like C-terminal" evidence="9">
    <location>
        <begin position="159"/>
        <end position="214"/>
    </location>
</feature>
<evidence type="ECO:0000313" key="10">
    <source>
        <dbReference type="EMBL" id="PRY87567.1"/>
    </source>
</evidence>
<dbReference type="Gene3D" id="3.10.129.10">
    <property type="entry name" value="Hotdog Thioesterase"/>
    <property type="match status" value="1"/>
</dbReference>
<dbReference type="EMBL" id="PVTR01000006">
    <property type="protein sequence ID" value="PRY87567.1"/>
    <property type="molecule type" value="Genomic_DNA"/>
</dbReference>
<protein>
    <submittedName>
        <fullName evidence="10">Acyl-ACP thioesterase</fullName>
    </submittedName>
</protein>
<keyword evidence="4" id="KW-0276">Fatty acid metabolism</keyword>
<dbReference type="PANTHER" id="PTHR31727:SF6">
    <property type="entry name" value="OLEOYL-ACYL CARRIER PROTEIN THIOESTERASE 1, CHLOROPLASTIC"/>
    <property type="match status" value="1"/>
</dbReference>
<dbReference type="Pfam" id="PF20791">
    <property type="entry name" value="Acyl-ACP_TE_C"/>
    <property type="match status" value="1"/>
</dbReference>
<keyword evidence="2" id="KW-0444">Lipid biosynthesis</keyword>
<evidence type="ECO:0000256" key="4">
    <source>
        <dbReference type="ARBA" id="ARBA00022832"/>
    </source>
</evidence>
<organism evidence="10 11">
    <name type="scientific">Mongoliibacter ruber</name>
    <dbReference type="NCBI Taxonomy" id="1750599"/>
    <lineage>
        <taxon>Bacteria</taxon>
        <taxon>Pseudomonadati</taxon>
        <taxon>Bacteroidota</taxon>
        <taxon>Cytophagia</taxon>
        <taxon>Cytophagales</taxon>
        <taxon>Cyclobacteriaceae</taxon>
        <taxon>Mongoliibacter</taxon>
    </lineage>
</organism>
<feature type="domain" description="Acyl-ACP thioesterase N-terminal hotdog" evidence="8">
    <location>
        <begin position="8"/>
        <end position="125"/>
    </location>
</feature>
<accession>A0A2T0WLK2</accession>
<keyword evidence="7" id="KW-0275">Fatty acid biosynthesis</keyword>
<evidence type="ECO:0000256" key="5">
    <source>
        <dbReference type="ARBA" id="ARBA00022946"/>
    </source>
</evidence>
<keyword evidence="6" id="KW-0443">Lipid metabolism</keyword>
<keyword evidence="11" id="KW-1185">Reference proteome</keyword>
<dbReference type="Proteomes" id="UP000238157">
    <property type="component" value="Unassembled WGS sequence"/>
</dbReference>
<comment type="similarity">
    <text evidence="1">Belongs to the acyl-ACP thioesterase family.</text>
</comment>
<sequence>MNPKKPFQFEKTFEVLSFQIDPLGNLRWAALGDLLQETAWKHADSRGFGQKLFEANLVWVLSRLEIKVHHMPTWGEEIVVKTAGRGIHKLFALREFEVCNSKGEVIAEANSAWLLLNTQTKRPQRPNQVLPSELFDEVEDTHHLPLKIDKTENLEKPIPIVVRASDLDMNNHVNNVSYIRWVEDYAYEFDLSFNYLAINYLSEAKIGETVDIKGNFNLEKITLQGDNPVKQIFIAIIS</sequence>
<proteinExistence type="inferred from homology"/>
<dbReference type="AlphaFoldDB" id="A0A2T0WLK2"/>
<dbReference type="GO" id="GO:0016297">
    <property type="term" value="F:fatty acyl-[ACP] hydrolase activity"/>
    <property type="evidence" value="ECO:0007669"/>
    <property type="project" value="InterPro"/>
</dbReference>
<evidence type="ECO:0000259" key="9">
    <source>
        <dbReference type="Pfam" id="PF20791"/>
    </source>
</evidence>
<reference evidence="10 11" key="1">
    <citation type="submission" date="2018-03" db="EMBL/GenBank/DDBJ databases">
        <title>Genomic Encyclopedia of Archaeal and Bacterial Type Strains, Phase II (KMG-II): from individual species to whole genera.</title>
        <authorList>
            <person name="Goeker M."/>
        </authorList>
    </citation>
    <scope>NUCLEOTIDE SEQUENCE [LARGE SCALE GENOMIC DNA]</scope>
    <source>
        <strain evidence="10 11">DSM 27929</strain>
    </source>
</reference>